<dbReference type="PROSITE" id="PS50146">
    <property type="entry name" value="DAGK"/>
    <property type="match status" value="1"/>
</dbReference>
<dbReference type="GO" id="GO:0008654">
    <property type="term" value="P:phospholipid biosynthetic process"/>
    <property type="evidence" value="ECO:0007669"/>
    <property type="project" value="UniProtKB-KW"/>
</dbReference>
<sequence>MRAAVVYNPVKADLRALEKAVEGAQPEDWDEALWFETDADDDGRKAVEAAIAEGVDVALVAGGDGTVRMAAELLAGTDIALAVLPSGTGNLLARNLGIDLTFLRASVRTAFDGKDRRIDVGWAEFEREDGGKAKHAFVVIAGFGLDAAMVQNTDADLKKKVGWLAYVDAIVKSVQRIQRVRMRYRVDGGQQRTVGLNTLMVGNCGALTGNVVLLPDAKIDDGRLDVAILRPKDAYGWLQVVKYVTVNSALLTRVLRRKRLIGPQKAVPTLGYGQCTEFKARLDEPMPVQIDGDPYGEAIAMRFSIQPGALIVKAPQRVSLARPVS</sequence>
<comment type="similarity">
    <text evidence="2">Belongs to the diacylglycerol/lipid kinase family.</text>
</comment>
<dbReference type="AlphaFoldDB" id="A0A1G8EM95"/>
<dbReference type="GO" id="GO:0005886">
    <property type="term" value="C:plasma membrane"/>
    <property type="evidence" value="ECO:0007669"/>
    <property type="project" value="TreeGrafter"/>
</dbReference>
<evidence type="ECO:0000256" key="7">
    <source>
        <dbReference type="ARBA" id="ARBA00023209"/>
    </source>
</evidence>
<evidence type="ECO:0000313" key="10">
    <source>
        <dbReference type="EMBL" id="SDH70968.1"/>
    </source>
</evidence>
<evidence type="ECO:0000256" key="8">
    <source>
        <dbReference type="ARBA" id="ARBA00023264"/>
    </source>
</evidence>
<accession>A0A1G8EM95</accession>
<dbReference type="GO" id="GO:0005524">
    <property type="term" value="F:ATP binding"/>
    <property type="evidence" value="ECO:0007669"/>
    <property type="project" value="UniProtKB-KW"/>
</dbReference>
<dbReference type="Gene3D" id="2.60.200.40">
    <property type="match status" value="1"/>
</dbReference>
<dbReference type="Pfam" id="PF19279">
    <property type="entry name" value="YegS_C"/>
    <property type="match status" value="1"/>
</dbReference>
<reference evidence="11" key="1">
    <citation type="submission" date="2016-10" db="EMBL/GenBank/DDBJ databases">
        <authorList>
            <person name="Varghese N."/>
            <person name="Submissions S."/>
        </authorList>
    </citation>
    <scope>NUCLEOTIDE SEQUENCE [LARGE SCALE GENOMIC DNA]</scope>
    <source>
        <strain evidence="11">DSM 22002</strain>
    </source>
</reference>
<name>A0A1G8EM95_9MICO</name>
<evidence type="ECO:0000259" key="9">
    <source>
        <dbReference type="PROSITE" id="PS50146"/>
    </source>
</evidence>
<dbReference type="InterPro" id="IPR001206">
    <property type="entry name" value="Diacylglycerol_kinase_cat_dom"/>
</dbReference>
<dbReference type="Proteomes" id="UP000198822">
    <property type="component" value="Chromosome I"/>
</dbReference>
<keyword evidence="3" id="KW-0808">Transferase</keyword>
<evidence type="ECO:0000256" key="3">
    <source>
        <dbReference type="ARBA" id="ARBA00022679"/>
    </source>
</evidence>
<keyword evidence="5 10" id="KW-0418">Kinase</keyword>
<evidence type="ECO:0000256" key="4">
    <source>
        <dbReference type="ARBA" id="ARBA00022741"/>
    </source>
</evidence>
<evidence type="ECO:0000313" key="11">
    <source>
        <dbReference type="Proteomes" id="UP000198822"/>
    </source>
</evidence>
<dbReference type="InterPro" id="IPR016064">
    <property type="entry name" value="NAD/diacylglycerol_kinase_sf"/>
</dbReference>
<keyword evidence="4" id="KW-0547">Nucleotide-binding</keyword>
<organism evidence="10 11">
    <name type="scientific">Agrococcus jejuensis</name>
    <dbReference type="NCBI Taxonomy" id="399736"/>
    <lineage>
        <taxon>Bacteria</taxon>
        <taxon>Bacillati</taxon>
        <taxon>Actinomycetota</taxon>
        <taxon>Actinomycetes</taxon>
        <taxon>Micrococcales</taxon>
        <taxon>Microbacteriaceae</taxon>
        <taxon>Agrococcus</taxon>
    </lineage>
</organism>
<dbReference type="OrthoDB" id="3171056at2"/>
<comment type="cofactor">
    <cofactor evidence="1">
        <name>Mg(2+)</name>
        <dbReference type="ChEBI" id="CHEBI:18420"/>
    </cofactor>
</comment>
<dbReference type="InterPro" id="IPR050187">
    <property type="entry name" value="Lipid_Phosphate_FormReg"/>
</dbReference>
<evidence type="ECO:0000256" key="5">
    <source>
        <dbReference type="ARBA" id="ARBA00022777"/>
    </source>
</evidence>
<dbReference type="RefSeq" id="WP_092504813.1">
    <property type="nucleotide sequence ID" value="NZ_LT629695.1"/>
</dbReference>
<evidence type="ECO:0000256" key="6">
    <source>
        <dbReference type="ARBA" id="ARBA00022840"/>
    </source>
</evidence>
<dbReference type="EMBL" id="LT629695">
    <property type="protein sequence ID" value="SDH70968.1"/>
    <property type="molecule type" value="Genomic_DNA"/>
</dbReference>
<protein>
    <submittedName>
        <fullName evidence="10">Diacylglycerol kinase family enzyme</fullName>
    </submittedName>
</protein>
<dbReference type="Pfam" id="PF00781">
    <property type="entry name" value="DAGK_cat"/>
    <property type="match status" value="1"/>
</dbReference>
<dbReference type="InterPro" id="IPR017438">
    <property type="entry name" value="ATP-NAD_kinase_N"/>
</dbReference>
<dbReference type="SUPFAM" id="SSF111331">
    <property type="entry name" value="NAD kinase/diacylglycerol kinase-like"/>
    <property type="match status" value="1"/>
</dbReference>
<keyword evidence="6" id="KW-0067">ATP-binding</keyword>
<keyword evidence="7" id="KW-0444">Lipid biosynthesis</keyword>
<dbReference type="Gene3D" id="3.40.50.10330">
    <property type="entry name" value="Probable inorganic polyphosphate/atp-NAD kinase, domain 1"/>
    <property type="match status" value="1"/>
</dbReference>
<dbReference type="GO" id="GO:0004143">
    <property type="term" value="F:ATP-dependent diacylglycerol kinase activity"/>
    <property type="evidence" value="ECO:0007669"/>
    <property type="project" value="TreeGrafter"/>
</dbReference>
<proteinExistence type="inferred from homology"/>
<keyword evidence="7" id="KW-0594">Phospholipid biosynthesis</keyword>
<keyword evidence="11" id="KW-1185">Reference proteome</keyword>
<dbReference type="STRING" id="399736.SAMN04489720_2101"/>
<keyword evidence="8" id="KW-1208">Phospholipid metabolism</keyword>
<dbReference type="PANTHER" id="PTHR12358:SF106">
    <property type="entry name" value="LIPID KINASE YEGS"/>
    <property type="match status" value="1"/>
</dbReference>
<keyword evidence="7" id="KW-0443">Lipid metabolism</keyword>
<gene>
    <name evidence="10" type="ORF">SAMN04489720_2101</name>
</gene>
<dbReference type="InterPro" id="IPR045540">
    <property type="entry name" value="YegS/DAGK_C"/>
</dbReference>
<evidence type="ECO:0000256" key="2">
    <source>
        <dbReference type="ARBA" id="ARBA00005983"/>
    </source>
</evidence>
<feature type="domain" description="DAGKc" evidence="9">
    <location>
        <begin position="1"/>
        <end position="127"/>
    </location>
</feature>
<dbReference type="PANTHER" id="PTHR12358">
    <property type="entry name" value="SPHINGOSINE KINASE"/>
    <property type="match status" value="1"/>
</dbReference>
<evidence type="ECO:0000256" key="1">
    <source>
        <dbReference type="ARBA" id="ARBA00001946"/>
    </source>
</evidence>